<name>A0A8J4UT75_9MYCE</name>
<keyword evidence="4 8" id="KW-0479">Metal-binding</keyword>
<dbReference type="SUPFAM" id="SSF57850">
    <property type="entry name" value="RING/U-box"/>
    <property type="match status" value="1"/>
</dbReference>
<comment type="subcellular location">
    <subcellularLocation>
        <location evidence="2">Cytoplasm</location>
    </subcellularLocation>
</comment>
<dbReference type="PANTHER" id="PTHR10131:SF94">
    <property type="entry name" value="TNF RECEPTOR-ASSOCIATED FACTOR 4"/>
    <property type="match status" value="1"/>
</dbReference>
<comment type="caution">
    <text evidence="10">The sequence shown here is derived from an EMBL/GenBank/DDBJ whole genome shotgun (WGS) entry which is preliminary data.</text>
</comment>
<keyword evidence="6 8" id="KW-0863">Zinc-finger</keyword>
<evidence type="ECO:0000256" key="6">
    <source>
        <dbReference type="ARBA" id="ARBA00022771"/>
    </source>
</evidence>
<dbReference type="AlphaFoldDB" id="A0A8J4UT75"/>
<organism evidence="10 11">
    <name type="scientific">Polysphondylium violaceum</name>
    <dbReference type="NCBI Taxonomy" id="133409"/>
    <lineage>
        <taxon>Eukaryota</taxon>
        <taxon>Amoebozoa</taxon>
        <taxon>Evosea</taxon>
        <taxon>Eumycetozoa</taxon>
        <taxon>Dictyostelia</taxon>
        <taxon>Dictyosteliales</taxon>
        <taxon>Dictyosteliaceae</taxon>
        <taxon>Polysphondylium</taxon>
    </lineage>
</organism>
<keyword evidence="3" id="KW-0963">Cytoplasm</keyword>
<dbReference type="PROSITE" id="PS50145">
    <property type="entry name" value="ZF_TRAF"/>
    <property type="match status" value="1"/>
</dbReference>
<dbReference type="Pfam" id="PF02176">
    <property type="entry name" value="zf-TRAF"/>
    <property type="match status" value="1"/>
</dbReference>
<dbReference type="Gene3D" id="3.30.40.10">
    <property type="entry name" value="Zinc/RING finger domain, C3HC4 (zinc finger)"/>
    <property type="match status" value="3"/>
</dbReference>
<feature type="domain" description="TRAF-type" evidence="9">
    <location>
        <begin position="203"/>
        <end position="258"/>
    </location>
</feature>
<protein>
    <recommendedName>
        <fullName evidence="9">TRAF-type domain-containing protein</fullName>
    </recommendedName>
</protein>
<dbReference type="InterPro" id="IPR001293">
    <property type="entry name" value="Znf_TRAF"/>
</dbReference>
<reference evidence="10" key="1">
    <citation type="submission" date="2020-01" db="EMBL/GenBank/DDBJ databases">
        <title>Development of genomics and gene disruption for Polysphondylium violaceum indicates a role for the polyketide synthase stlB in stalk morphogenesis.</title>
        <authorList>
            <person name="Narita B."/>
            <person name="Kawabe Y."/>
            <person name="Kin K."/>
            <person name="Saito T."/>
            <person name="Gibbs R."/>
            <person name="Kuspa A."/>
            <person name="Muzny D."/>
            <person name="Queller D."/>
            <person name="Richards S."/>
            <person name="Strassman J."/>
            <person name="Sucgang R."/>
            <person name="Worley K."/>
            <person name="Schaap P."/>
        </authorList>
    </citation>
    <scope>NUCLEOTIDE SEQUENCE</scope>
    <source>
        <strain evidence="10">QSvi11</strain>
    </source>
</reference>
<gene>
    <name evidence="10" type="ORF">CYY_004163</name>
</gene>
<sequence>MEYVDIDISNFKIESSFVGDISCSNRIENVRTYYNKDPTSLEQDLKLDNIILDEDFECVICKMVVTKQYSCHNGHNHCFDCWSKSLDIDGVCPQCKQPVKKDSLVRNRFYEASLFKLHVNCPLSLQYSIDGGFSHAIKECDKMTLSELMDKHIYKCQYRKVKCVCDQEIYFINLEQHYLQCPKTIFICEHCKSEYNREDNDEHLSSCPDMKVPCSNGCNVDVKRSELLYHLSQDCNKTMISCPLKDVGCQDSFQRDELCSHLKLYNSHLGFILKVAPKVHLLSNDSALYNELRQVQSDYDNIVFATDIMLSEHGAIDIVCHQIKANFIYHAKMCCLTLSLQSKTLGPDVNPSDLECLISFYDKDHQLKEETALPLNTQSQTFSKRYQFSFINIKVLKISSSD</sequence>
<evidence type="ECO:0000313" key="11">
    <source>
        <dbReference type="Proteomes" id="UP000695562"/>
    </source>
</evidence>
<evidence type="ECO:0000256" key="7">
    <source>
        <dbReference type="ARBA" id="ARBA00022833"/>
    </source>
</evidence>
<evidence type="ECO:0000256" key="8">
    <source>
        <dbReference type="PROSITE-ProRule" id="PRU00207"/>
    </source>
</evidence>
<dbReference type="PANTHER" id="PTHR10131">
    <property type="entry name" value="TNF RECEPTOR ASSOCIATED FACTOR"/>
    <property type="match status" value="1"/>
</dbReference>
<evidence type="ECO:0000256" key="3">
    <source>
        <dbReference type="ARBA" id="ARBA00022490"/>
    </source>
</evidence>
<comment type="function">
    <text evidence="1">Probable adapter protein and signal transducer that links members of the tumor necrosis factor receptor family to different signaling pathways by association with the receptor cytoplasmic domain and kinases.</text>
</comment>
<evidence type="ECO:0000256" key="1">
    <source>
        <dbReference type="ARBA" id="ARBA00003051"/>
    </source>
</evidence>
<dbReference type="SUPFAM" id="SSF49599">
    <property type="entry name" value="TRAF domain-like"/>
    <property type="match status" value="1"/>
</dbReference>
<proteinExistence type="predicted"/>
<dbReference type="OrthoDB" id="9049620at2759"/>
<evidence type="ECO:0000259" key="9">
    <source>
        <dbReference type="PROSITE" id="PS50145"/>
    </source>
</evidence>
<keyword evidence="11" id="KW-1185">Reference proteome</keyword>
<keyword evidence="5" id="KW-0677">Repeat</keyword>
<feature type="zinc finger region" description="TRAF-type" evidence="8">
    <location>
        <begin position="203"/>
        <end position="258"/>
    </location>
</feature>
<dbReference type="GO" id="GO:0005737">
    <property type="term" value="C:cytoplasm"/>
    <property type="evidence" value="ECO:0007669"/>
    <property type="project" value="UniProtKB-SubCell"/>
</dbReference>
<dbReference type="EMBL" id="AJWJ01000142">
    <property type="protein sequence ID" value="KAF2074536.1"/>
    <property type="molecule type" value="Genomic_DNA"/>
</dbReference>
<evidence type="ECO:0000256" key="5">
    <source>
        <dbReference type="ARBA" id="ARBA00022737"/>
    </source>
</evidence>
<evidence type="ECO:0000313" key="10">
    <source>
        <dbReference type="EMBL" id="KAF2074536.1"/>
    </source>
</evidence>
<dbReference type="InterPro" id="IPR013083">
    <property type="entry name" value="Znf_RING/FYVE/PHD"/>
</dbReference>
<dbReference type="GO" id="GO:0008270">
    <property type="term" value="F:zinc ion binding"/>
    <property type="evidence" value="ECO:0007669"/>
    <property type="project" value="UniProtKB-KW"/>
</dbReference>
<evidence type="ECO:0000256" key="2">
    <source>
        <dbReference type="ARBA" id="ARBA00004496"/>
    </source>
</evidence>
<accession>A0A8J4UT75</accession>
<evidence type="ECO:0000256" key="4">
    <source>
        <dbReference type="ARBA" id="ARBA00022723"/>
    </source>
</evidence>
<dbReference type="Proteomes" id="UP000695562">
    <property type="component" value="Unassembled WGS sequence"/>
</dbReference>
<keyword evidence="7 8" id="KW-0862">Zinc</keyword>